<dbReference type="GO" id="GO:0003677">
    <property type="term" value="F:DNA binding"/>
    <property type="evidence" value="ECO:0007669"/>
    <property type="project" value="UniProtKB-KW"/>
</dbReference>
<organism evidence="7 8">
    <name type="scientific">Dichanthelium oligosanthes</name>
    <dbReference type="NCBI Taxonomy" id="888268"/>
    <lineage>
        <taxon>Eukaryota</taxon>
        <taxon>Viridiplantae</taxon>
        <taxon>Streptophyta</taxon>
        <taxon>Embryophyta</taxon>
        <taxon>Tracheophyta</taxon>
        <taxon>Spermatophyta</taxon>
        <taxon>Magnoliopsida</taxon>
        <taxon>Liliopsida</taxon>
        <taxon>Poales</taxon>
        <taxon>Poaceae</taxon>
        <taxon>PACMAD clade</taxon>
        <taxon>Panicoideae</taxon>
        <taxon>Panicodae</taxon>
        <taxon>Paniceae</taxon>
        <taxon>Dichantheliinae</taxon>
        <taxon>Dichanthelium</taxon>
    </lineage>
</organism>
<reference evidence="7 8" key="1">
    <citation type="submission" date="2016-09" db="EMBL/GenBank/DDBJ databases">
        <title>The draft genome of Dichanthelium oligosanthes: A C3 panicoid grass species.</title>
        <authorList>
            <person name="Studer A.J."/>
            <person name="Schnable J.C."/>
            <person name="Brutnell T.P."/>
        </authorList>
    </citation>
    <scope>NUCLEOTIDE SEQUENCE [LARGE SCALE GENOMIC DNA]</scope>
    <source>
        <strain evidence="8">cv. Kellogg 1175</strain>
        <tissue evidence="7">Leaf</tissue>
    </source>
</reference>
<keyword evidence="3" id="KW-0238">DNA-binding</keyword>
<dbReference type="GO" id="GO:0005634">
    <property type="term" value="C:nucleus"/>
    <property type="evidence" value="ECO:0007669"/>
    <property type="project" value="UniProtKB-SubCell"/>
</dbReference>
<dbReference type="Pfam" id="PF01429">
    <property type="entry name" value="MBD"/>
    <property type="match status" value="1"/>
</dbReference>
<comment type="subcellular location">
    <subcellularLocation>
        <location evidence="1">Nucleus</location>
    </subcellularLocation>
</comment>
<dbReference type="AlphaFoldDB" id="A0A1E5VUW4"/>
<dbReference type="InterPro" id="IPR001739">
    <property type="entry name" value="Methyl_CpG_DNA-bd"/>
</dbReference>
<dbReference type="InterPro" id="IPR038945">
    <property type="entry name" value="MBD13-like"/>
</dbReference>
<accession>A0A1E5VUW4</accession>
<dbReference type="EMBL" id="LWDX02028856">
    <property type="protein sequence ID" value="OEL28923.1"/>
    <property type="molecule type" value="Genomic_DNA"/>
</dbReference>
<evidence type="ECO:0000256" key="5">
    <source>
        <dbReference type="ARBA" id="ARBA00023242"/>
    </source>
</evidence>
<name>A0A1E5VUW4_9POAL</name>
<keyword evidence="8" id="KW-1185">Reference proteome</keyword>
<feature type="domain" description="MBD" evidence="6">
    <location>
        <begin position="17"/>
        <end position="91"/>
    </location>
</feature>
<dbReference type="InterPro" id="IPR016177">
    <property type="entry name" value="DNA-bd_dom_sf"/>
</dbReference>
<evidence type="ECO:0000313" key="8">
    <source>
        <dbReference type="Proteomes" id="UP000095767"/>
    </source>
</evidence>
<dbReference type="PROSITE" id="PS50982">
    <property type="entry name" value="MBD"/>
    <property type="match status" value="1"/>
</dbReference>
<dbReference type="SUPFAM" id="SSF54171">
    <property type="entry name" value="DNA-binding domain"/>
    <property type="match status" value="1"/>
</dbReference>
<keyword evidence="5" id="KW-0539">Nucleus</keyword>
<dbReference type="OrthoDB" id="10072024at2759"/>
<evidence type="ECO:0000256" key="3">
    <source>
        <dbReference type="ARBA" id="ARBA00023125"/>
    </source>
</evidence>
<dbReference type="PANTHER" id="PTHR34067:SF25">
    <property type="entry name" value="OS04G0193200 PROTEIN"/>
    <property type="match status" value="1"/>
</dbReference>
<evidence type="ECO:0000256" key="4">
    <source>
        <dbReference type="ARBA" id="ARBA00023163"/>
    </source>
</evidence>
<gene>
    <name evidence="7" type="ORF">BAE44_0010059</name>
</gene>
<evidence type="ECO:0000256" key="1">
    <source>
        <dbReference type="ARBA" id="ARBA00004123"/>
    </source>
</evidence>
<comment type="caution">
    <text evidence="7">The sequence shown here is derived from an EMBL/GenBank/DDBJ whole genome shotgun (WGS) entry which is preliminary data.</text>
</comment>
<evidence type="ECO:0000313" key="7">
    <source>
        <dbReference type="EMBL" id="OEL28923.1"/>
    </source>
</evidence>
<protein>
    <recommendedName>
        <fullName evidence="6">MBD domain-containing protein</fullName>
    </recommendedName>
</protein>
<keyword evidence="2" id="KW-0805">Transcription regulation</keyword>
<evidence type="ECO:0000259" key="6">
    <source>
        <dbReference type="PROSITE" id="PS50982"/>
    </source>
</evidence>
<evidence type="ECO:0000256" key="2">
    <source>
        <dbReference type="ARBA" id="ARBA00023015"/>
    </source>
</evidence>
<dbReference type="PANTHER" id="PTHR34067">
    <property type="entry name" value="OS04G0193200 PROTEIN"/>
    <property type="match status" value="1"/>
</dbReference>
<dbReference type="STRING" id="888268.A0A1E5VUW4"/>
<proteinExistence type="predicted"/>
<sequence length="111" mass="12940">MDDKAPIATIEEEEEDIEALAEAPDWLPDGWIMEVFRAKDGTINRYYSSPISNHTFSMKSEVLEYLFSETDERILELKECGVENTFQRENEWLPKGWVMEVRAGGDKMYKV</sequence>
<dbReference type="Proteomes" id="UP000095767">
    <property type="component" value="Unassembled WGS sequence"/>
</dbReference>
<keyword evidence="4" id="KW-0804">Transcription</keyword>
<dbReference type="Gene3D" id="3.30.890.10">
    <property type="entry name" value="Methyl-cpg-binding Protein 2, Chain A"/>
    <property type="match status" value="1"/>
</dbReference>